<evidence type="ECO:0000313" key="5">
    <source>
        <dbReference type="EMBL" id="KAE9395657.1"/>
    </source>
</evidence>
<dbReference type="AlphaFoldDB" id="A0A6A4HEK2"/>
<evidence type="ECO:0000313" key="6">
    <source>
        <dbReference type="Proteomes" id="UP000799118"/>
    </source>
</evidence>
<dbReference type="PANTHER" id="PTHR22904:SF523">
    <property type="entry name" value="STRESS-INDUCED-PHOSPHOPROTEIN 1"/>
    <property type="match status" value="1"/>
</dbReference>
<dbReference type="OrthoDB" id="2423701at2759"/>
<dbReference type="Gene3D" id="1.25.40.10">
    <property type="entry name" value="Tetratricopeptide repeat domain"/>
    <property type="match status" value="1"/>
</dbReference>
<name>A0A6A4HEK2_9AGAR</name>
<dbReference type="InterPro" id="IPR011990">
    <property type="entry name" value="TPR-like_helical_dom_sf"/>
</dbReference>
<evidence type="ECO:0000256" key="1">
    <source>
        <dbReference type="ARBA" id="ARBA00022737"/>
    </source>
</evidence>
<feature type="transmembrane region" description="Helical" evidence="4">
    <location>
        <begin position="354"/>
        <end position="376"/>
    </location>
</feature>
<sequence>MAKYVATLPEDIEMKDVDDNEAKAKKKAEALKKAGSNAYKKKRLGQAAKNYQQAWDTWPKDITLLTHLGAVYFEQGKYEEAIETYEKAVEEGRSLRSDFKLSAEAYLRVGSSYGKKGDILSAIKYYEKSLMEHRALVILNHGRSASALTPPPIPYESIQIPKLYSYSTYSLLATMSRDNSKPEDVVSVFDFMSNHENHDSSTPEEDVCDEFENHEEPLNVQAIVHDSEKIIDDDFEDETESLESEPRPQPSLPIPIPNELGAGAFFSGSQNFTIGDSKFQAVNGDKHTTINNKPIFNIYNVYPGNDSSTPKAPFLYILMQPITNQLSLASSVLVVLGAAFRFSSYLPHVATTPFFVMIGIAFISSNSSFRVGYGFLRRHNTIGIPRSSIIDVDTKYDD</sequence>
<dbReference type="Proteomes" id="UP000799118">
    <property type="component" value="Unassembled WGS sequence"/>
</dbReference>
<dbReference type="InterPro" id="IPR019734">
    <property type="entry name" value="TPR_rpt"/>
</dbReference>
<dbReference type="EMBL" id="ML769527">
    <property type="protein sequence ID" value="KAE9395657.1"/>
    <property type="molecule type" value="Genomic_DNA"/>
</dbReference>
<dbReference type="Pfam" id="PF13424">
    <property type="entry name" value="TPR_12"/>
    <property type="match status" value="1"/>
</dbReference>
<evidence type="ECO:0000256" key="4">
    <source>
        <dbReference type="SAM" id="Phobius"/>
    </source>
</evidence>
<dbReference type="GO" id="GO:0051879">
    <property type="term" value="F:Hsp90 protein binding"/>
    <property type="evidence" value="ECO:0007669"/>
    <property type="project" value="TreeGrafter"/>
</dbReference>
<evidence type="ECO:0000256" key="3">
    <source>
        <dbReference type="PROSITE-ProRule" id="PRU00339"/>
    </source>
</evidence>
<protein>
    <submittedName>
        <fullName evidence="5">Uncharacterized protein</fullName>
    </submittedName>
</protein>
<gene>
    <name evidence="5" type="ORF">BT96DRAFT_1021848</name>
</gene>
<evidence type="ECO:0000256" key="2">
    <source>
        <dbReference type="ARBA" id="ARBA00022803"/>
    </source>
</evidence>
<keyword evidence="1" id="KW-0677">Repeat</keyword>
<feature type="repeat" description="TPR" evidence="3">
    <location>
        <begin position="103"/>
        <end position="136"/>
    </location>
</feature>
<keyword evidence="4" id="KW-0472">Membrane</keyword>
<keyword evidence="4" id="KW-0812">Transmembrane</keyword>
<organism evidence="5 6">
    <name type="scientific">Gymnopus androsaceus JB14</name>
    <dbReference type="NCBI Taxonomy" id="1447944"/>
    <lineage>
        <taxon>Eukaryota</taxon>
        <taxon>Fungi</taxon>
        <taxon>Dikarya</taxon>
        <taxon>Basidiomycota</taxon>
        <taxon>Agaricomycotina</taxon>
        <taxon>Agaricomycetes</taxon>
        <taxon>Agaricomycetidae</taxon>
        <taxon>Agaricales</taxon>
        <taxon>Marasmiineae</taxon>
        <taxon>Omphalotaceae</taxon>
        <taxon>Gymnopus</taxon>
    </lineage>
</organism>
<dbReference type="PANTHER" id="PTHR22904">
    <property type="entry name" value="TPR REPEAT CONTAINING PROTEIN"/>
    <property type="match status" value="1"/>
</dbReference>
<proteinExistence type="predicted"/>
<dbReference type="SMART" id="SM00028">
    <property type="entry name" value="TPR"/>
    <property type="match status" value="3"/>
</dbReference>
<feature type="repeat" description="TPR" evidence="3">
    <location>
        <begin position="62"/>
        <end position="95"/>
    </location>
</feature>
<dbReference type="FunFam" id="1.25.40.10:FF:000010">
    <property type="entry name" value="Stress-induced phosphoprotein 1"/>
    <property type="match status" value="1"/>
</dbReference>
<accession>A0A6A4HEK2</accession>
<dbReference type="SUPFAM" id="SSF48452">
    <property type="entry name" value="TPR-like"/>
    <property type="match status" value="1"/>
</dbReference>
<keyword evidence="2 3" id="KW-0802">TPR repeat</keyword>
<reference evidence="5" key="1">
    <citation type="journal article" date="2019" name="Environ. Microbiol.">
        <title>Fungal ecological strategies reflected in gene transcription - a case study of two litter decomposers.</title>
        <authorList>
            <person name="Barbi F."/>
            <person name="Kohler A."/>
            <person name="Barry K."/>
            <person name="Baskaran P."/>
            <person name="Daum C."/>
            <person name="Fauchery L."/>
            <person name="Ihrmark K."/>
            <person name="Kuo A."/>
            <person name="LaButti K."/>
            <person name="Lipzen A."/>
            <person name="Morin E."/>
            <person name="Grigoriev I.V."/>
            <person name="Henrissat B."/>
            <person name="Lindahl B."/>
            <person name="Martin F."/>
        </authorList>
    </citation>
    <scope>NUCLEOTIDE SEQUENCE</scope>
    <source>
        <strain evidence="5">JB14</strain>
    </source>
</reference>
<dbReference type="PROSITE" id="PS50293">
    <property type="entry name" value="TPR_REGION"/>
    <property type="match status" value="1"/>
</dbReference>
<dbReference type="PROSITE" id="PS50005">
    <property type="entry name" value="TPR"/>
    <property type="match status" value="2"/>
</dbReference>
<keyword evidence="4" id="KW-1133">Transmembrane helix</keyword>
<keyword evidence="6" id="KW-1185">Reference proteome</keyword>